<gene>
    <name evidence="10" type="ORF">HDF12_000590</name>
</gene>
<dbReference type="InterPro" id="IPR008969">
    <property type="entry name" value="CarboxyPept-like_regulatory"/>
</dbReference>
<dbReference type="GO" id="GO:0015344">
    <property type="term" value="F:siderophore uptake transmembrane transporter activity"/>
    <property type="evidence" value="ECO:0007669"/>
    <property type="project" value="TreeGrafter"/>
</dbReference>
<dbReference type="EMBL" id="JACCCV010000001">
    <property type="protein sequence ID" value="NYF50225.1"/>
    <property type="molecule type" value="Genomic_DNA"/>
</dbReference>
<feature type="region of interest" description="Disordered" evidence="7">
    <location>
        <begin position="1"/>
        <end position="21"/>
    </location>
</feature>
<protein>
    <submittedName>
        <fullName evidence="10">Outer membrane receptor protein involved in Fe transport</fullName>
    </submittedName>
</protein>
<keyword evidence="5 8" id="KW-0472">Membrane</keyword>
<dbReference type="Gene3D" id="2.60.40.1120">
    <property type="entry name" value="Carboxypeptidase-like, regulatory domain"/>
    <property type="match status" value="1"/>
</dbReference>
<evidence type="ECO:0000313" key="10">
    <source>
        <dbReference type="EMBL" id="NYF50225.1"/>
    </source>
</evidence>
<feature type="domain" description="TonB-dependent transporter Oar-like beta-barrel" evidence="9">
    <location>
        <begin position="281"/>
        <end position="1087"/>
    </location>
</feature>
<evidence type="ECO:0000256" key="1">
    <source>
        <dbReference type="ARBA" id="ARBA00004571"/>
    </source>
</evidence>
<evidence type="ECO:0000256" key="8">
    <source>
        <dbReference type="SAM" id="Phobius"/>
    </source>
</evidence>
<feature type="compositionally biased region" description="Polar residues" evidence="7">
    <location>
        <begin position="1"/>
        <end position="10"/>
    </location>
</feature>
<evidence type="ECO:0000259" key="9">
    <source>
        <dbReference type="Pfam" id="PF25183"/>
    </source>
</evidence>
<organism evidence="10 11">
    <name type="scientific">Tunturiibacter lichenicola</name>
    <dbReference type="NCBI Taxonomy" id="2051959"/>
    <lineage>
        <taxon>Bacteria</taxon>
        <taxon>Pseudomonadati</taxon>
        <taxon>Acidobacteriota</taxon>
        <taxon>Terriglobia</taxon>
        <taxon>Terriglobales</taxon>
        <taxon>Acidobacteriaceae</taxon>
        <taxon>Tunturiibacter</taxon>
    </lineage>
</organism>
<name>A0A7Y9NJR8_9BACT</name>
<dbReference type="GO" id="GO:0009279">
    <property type="term" value="C:cell outer membrane"/>
    <property type="evidence" value="ECO:0007669"/>
    <property type="project" value="UniProtKB-SubCell"/>
</dbReference>
<comment type="caution">
    <text evidence="10">The sequence shown here is derived from an EMBL/GenBank/DDBJ whole genome shotgun (WGS) entry which is preliminary data.</text>
</comment>
<keyword evidence="8" id="KW-1133">Transmembrane helix</keyword>
<keyword evidence="3" id="KW-1134">Transmembrane beta strand</keyword>
<evidence type="ECO:0000256" key="2">
    <source>
        <dbReference type="ARBA" id="ARBA00022448"/>
    </source>
</evidence>
<dbReference type="Pfam" id="PF25183">
    <property type="entry name" value="OMP_b-brl_4"/>
    <property type="match status" value="1"/>
</dbReference>
<accession>A0A7Y9NJR8</accession>
<feature type="transmembrane region" description="Helical" evidence="8">
    <location>
        <begin position="38"/>
        <end position="58"/>
    </location>
</feature>
<dbReference type="GO" id="GO:0044718">
    <property type="term" value="P:siderophore transmembrane transport"/>
    <property type="evidence" value="ECO:0007669"/>
    <property type="project" value="TreeGrafter"/>
</dbReference>
<dbReference type="InterPro" id="IPR039426">
    <property type="entry name" value="TonB-dep_rcpt-like"/>
</dbReference>
<dbReference type="Pfam" id="PF13620">
    <property type="entry name" value="CarboxypepD_reg"/>
    <property type="match status" value="1"/>
</dbReference>
<evidence type="ECO:0000256" key="7">
    <source>
        <dbReference type="SAM" id="MobiDB-lite"/>
    </source>
</evidence>
<dbReference type="PANTHER" id="PTHR30069">
    <property type="entry name" value="TONB-DEPENDENT OUTER MEMBRANE RECEPTOR"/>
    <property type="match status" value="1"/>
</dbReference>
<dbReference type="SUPFAM" id="SSF56935">
    <property type="entry name" value="Porins"/>
    <property type="match status" value="1"/>
</dbReference>
<dbReference type="InterPro" id="IPR057601">
    <property type="entry name" value="Oar-like_b-barrel"/>
</dbReference>
<sequence>MAHLSKTNAPSEPIDNGRTHHMGFNRLTGFRKTRLSRALQTVLVLLIAAGIGPLRVMFAQTDLGSLSGTIRDSADAVVPNCQIEIKNARTSTTRNVTTDQNGYFNVPSLTVGPYTVSATAAGFKHLVTTVDVTTNGATANLQLSVGNVQQEVTVTSESGSVSLQTDNHELVTTVSPTQLVNLPNNSRSILNIATLGPSSQAGTDVGVDGGDEGFYGQTANSVIISGLGNAHTAFLQDGVDNTNLLTQTVNILSSVEASQEVTTILNGAPARFSQPSIINVITKSGSNQIHGTAYDFLQNDDFDAKNWFATTKPAKRYNQFGGNIGAPLWKNKLFAFFDYSGLRSHTANVNRDRVPTDAERNGDFSADGVTLYDPSTYDPTTGTSQPFAGNKLPAISSFAQQWLKNYPAPNTTLDANNVNYVVNLPQISNYDEYLGRVDYNISQRDLLFGTVARLESQFGNDSITPGLFGIFIALKGTNISAAETHVFNSNVVNVFKVGYNRSNLFRTQQGEGAVNYAKQYGLANVNPQPSQWTPPAINLNTGNYTSLGDPYSPQGAIQNRFQYTDEVSWKLGNHTFVFGGDYVRTQFDGNWVVGNNGIYNFDGSSTSAYVGGVRSATDQGNSLADLELGFPRTANAANGVTVGAFRGTDVSGYVQDDWKALPRLTFNIGLRYDFDNPPNDKNGHGGQFDVASNRVIPGTWKTNYNDWAPRFGFSYQANDRTVVRGGYGIYYAPILYNNLQFQLLYSPNFVNQSYSFNVADPVDIQNLFVPNPSLAGQQNYTLTKTLKDTSVQDWNVNIQRSLSNNTLLTVGYIGNVTRHQSARADLNQPFGLTPGNTSGILDLRPNTNVGTTDGQLNAISANYHALAVKVERTYTNGLQFLGAYTYSKAMDILDGDNADIQNLYNPGLTYGPAGFDRTQNFIFSAVYELPFGPGKKFLNSNNLINREIIGGWQLSGVQQFATGQPIQVTANNNADTSSVHSVYANRICTGNPPAGHPRLQFFDPSCYVQPATGQYGTARSGPRQPGIDTTNLSLQKAFAITERQQLQFRAEAFSVFNHPNFSTGSTSITNPAAGLLTQETVGQRVLQLALRYAF</sequence>
<keyword evidence="4 8" id="KW-0812">Transmembrane</keyword>
<keyword evidence="2" id="KW-0813">Transport</keyword>
<keyword evidence="6" id="KW-0998">Cell outer membrane</keyword>
<evidence type="ECO:0000256" key="4">
    <source>
        <dbReference type="ARBA" id="ARBA00022692"/>
    </source>
</evidence>
<evidence type="ECO:0000313" key="11">
    <source>
        <dbReference type="Proteomes" id="UP000534186"/>
    </source>
</evidence>
<evidence type="ECO:0000256" key="6">
    <source>
        <dbReference type="ARBA" id="ARBA00023237"/>
    </source>
</evidence>
<keyword evidence="10" id="KW-0675">Receptor</keyword>
<evidence type="ECO:0000256" key="5">
    <source>
        <dbReference type="ARBA" id="ARBA00023136"/>
    </source>
</evidence>
<proteinExistence type="predicted"/>
<comment type="subcellular location">
    <subcellularLocation>
        <location evidence="1">Cell outer membrane</location>
        <topology evidence="1">Multi-pass membrane protein</topology>
    </subcellularLocation>
</comment>
<dbReference type="PANTHER" id="PTHR30069:SF46">
    <property type="entry name" value="OAR PROTEIN"/>
    <property type="match status" value="1"/>
</dbReference>
<dbReference type="InterPro" id="IPR036942">
    <property type="entry name" value="Beta-barrel_TonB_sf"/>
</dbReference>
<dbReference type="SUPFAM" id="SSF49464">
    <property type="entry name" value="Carboxypeptidase regulatory domain-like"/>
    <property type="match status" value="1"/>
</dbReference>
<reference evidence="10 11" key="1">
    <citation type="submission" date="2020-07" db="EMBL/GenBank/DDBJ databases">
        <title>Genomic Encyclopedia of Type Strains, Phase IV (KMG-V): Genome sequencing to study the core and pangenomes of soil and plant-associated prokaryotes.</title>
        <authorList>
            <person name="Whitman W."/>
        </authorList>
    </citation>
    <scope>NUCLEOTIDE SEQUENCE [LARGE SCALE GENOMIC DNA]</scope>
    <source>
        <strain evidence="10 11">M8UP30</strain>
    </source>
</reference>
<dbReference type="Proteomes" id="UP000534186">
    <property type="component" value="Unassembled WGS sequence"/>
</dbReference>
<dbReference type="AlphaFoldDB" id="A0A7Y9NJR8"/>
<dbReference type="Gene3D" id="2.40.170.20">
    <property type="entry name" value="TonB-dependent receptor, beta-barrel domain"/>
    <property type="match status" value="1"/>
</dbReference>
<evidence type="ECO:0000256" key="3">
    <source>
        <dbReference type="ARBA" id="ARBA00022452"/>
    </source>
</evidence>